<organism evidence="1 2">
    <name type="scientific">Hafnia alvei ATCC 51873</name>
    <dbReference type="NCBI Taxonomy" id="1002364"/>
    <lineage>
        <taxon>Bacteria</taxon>
        <taxon>Pseudomonadati</taxon>
        <taxon>Pseudomonadota</taxon>
        <taxon>Gammaproteobacteria</taxon>
        <taxon>Enterobacterales</taxon>
        <taxon>Hafniaceae</taxon>
        <taxon>Hafnia</taxon>
    </lineage>
</organism>
<accession>G9Y503</accession>
<protein>
    <submittedName>
        <fullName evidence="1">Uncharacterized protein</fullName>
    </submittedName>
</protein>
<dbReference type="EMBL" id="AGCI01000033">
    <property type="protein sequence ID" value="EHM44122.1"/>
    <property type="molecule type" value="Genomic_DNA"/>
</dbReference>
<dbReference type="HOGENOM" id="CLU_2935082_0_0_6"/>
<evidence type="ECO:0000313" key="1">
    <source>
        <dbReference type="EMBL" id="EHM44122.1"/>
    </source>
</evidence>
<reference evidence="1 2" key="1">
    <citation type="submission" date="2011-08" db="EMBL/GenBank/DDBJ databases">
        <authorList>
            <person name="Weinstock G."/>
            <person name="Sodergren E."/>
            <person name="Clifton S."/>
            <person name="Fulton L."/>
            <person name="Fulton B."/>
            <person name="Courtney L."/>
            <person name="Fronick C."/>
            <person name="Harrison M."/>
            <person name="Strong C."/>
            <person name="Farmer C."/>
            <person name="Delahaunty K."/>
            <person name="Markovic C."/>
            <person name="Hall O."/>
            <person name="Minx P."/>
            <person name="Tomlinson C."/>
            <person name="Mitreva M."/>
            <person name="Hou S."/>
            <person name="Chen J."/>
            <person name="Wollam A."/>
            <person name="Pepin K.H."/>
            <person name="Johnson M."/>
            <person name="Bhonagiri V."/>
            <person name="Zhang X."/>
            <person name="Suruliraj S."/>
            <person name="Warren W."/>
            <person name="Chinwalla A."/>
            <person name="Mardis E.R."/>
            <person name="Wilson R.K."/>
        </authorList>
    </citation>
    <scope>NUCLEOTIDE SEQUENCE [LARGE SCALE GENOMIC DNA]</scope>
    <source>
        <strain evidence="1 2">ATCC 51873</strain>
    </source>
</reference>
<dbReference type="AlphaFoldDB" id="G9Y503"/>
<name>G9Y503_HAFAL</name>
<gene>
    <name evidence="1" type="ORF">HMPREF0454_01641</name>
</gene>
<evidence type="ECO:0000313" key="2">
    <source>
        <dbReference type="Proteomes" id="UP000005959"/>
    </source>
</evidence>
<proteinExistence type="predicted"/>
<dbReference type="Proteomes" id="UP000005959">
    <property type="component" value="Unassembled WGS sequence"/>
</dbReference>
<sequence>MDLEKLMMHIFIIRYSSYDNLCRYFWLRSLKLNRITMFTCYLPSAITIATELILSVQMAC</sequence>
<comment type="caution">
    <text evidence="1">The sequence shown here is derived from an EMBL/GenBank/DDBJ whole genome shotgun (WGS) entry which is preliminary data.</text>
</comment>